<dbReference type="PANTHER" id="PTHR30146:SF138">
    <property type="entry name" value="TRANSCRIPTIONAL REGULATORY PROTEIN"/>
    <property type="match status" value="1"/>
</dbReference>
<dbReference type="Pfam" id="PF00356">
    <property type="entry name" value="LacI"/>
    <property type="match status" value="1"/>
</dbReference>
<keyword evidence="3" id="KW-0804">Transcription</keyword>
<accession>A0A935IM20</accession>
<dbReference type="InterPro" id="IPR000843">
    <property type="entry name" value="HTH_LacI"/>
</dbReference>
<dbReference type="PROSITE" id="PS00356">
    <property type="entry name" value="HTH_LACI_1"/>
    <property type="match status" value="1"/>
</dbReference>
<dbReference type="Pfam" id="PF13377">
    <property type="entry name" value="Peripla_BP_3"/>
    <property type="match status" value="1"/>
</dbReference>
<evidence type="ECO:0000259" key="4">
    <source>
        <dbReference type="PROSITE" id="PS50932"/>
    </source>
</evidence>
<dbReference type="InterPro" id="IPR010982">
    <property type="entry name" value="Lambda_DNA-bd_dom_sf"/>
</dbReference>
<dbReference type="EMBL" id="JADIXZ010000006">
    <property type="protein sequence ID" value="MBK6301980.1"/>
    <property type="molecule type" value="Genomic_DNA"/>
</dbReference>
<dbReference type="Gene3D" id="1.10.260.40">
    <property type="entry name" value="lambda repressor-like DNA-binding domains"/>
    <property type="match status" value="1"/>
</dbReference>
<feature type="domain" description="HTH lacI-type" evidence="4">
    <location>
        <begin position="4"/>
        <end position="58"/>
    </location>
</feature>
<keyword evidence="1" id="KW-0805">Transcription regulation</keyword>
<dbReference type="PROSITE" id="PS50932">
    <property type="entry name" value="HTH_LACI_2"/>
    <property type="match status" value="1"/>
</dbReference>
<name>A0A935IM20_9MICO</name>
<dbReference type="SMART" id="SM00354">
    <property type="entry name" value="HTH_LACI"/>
    <property type="match status" value="1"/>
</dbReference>
<protein>
    <submittedName>
        <fullName evidence="6">LacI family DNA-binding transcriptional regulator</fullName>
    </submittedName>
</protein>
<dbReference type="InterPro" id="IPR046335">
    <property type="entry name" value="LacI/GalR-like_sensor"/>
</dbReference>
<dbReference type="Proteomes" id="UP000726105">
    <property type="component" value="Unassembled WGS sequence"/>
</dbReference>
<proteinExistence type="predicted"/>
<evidence type="ECO:0000313" key="5">
    <source>
        <dbReference type="EMBL" id="MBK6301980.1"/>
    </source>
</evidence>
<dbReference type="InterPro" id="IPR028082">
    <property type="entry name" value="Peripla_BP_I"/>
</dbReference>
<evidence type="ECO:0000256" key="2">
    <source>
        <dbReference type="ARBA" id="ARBA00023125"/>
    </source>
</evidence>
<evidence type="ECO:0000313" key="7">
    <source>
        <dbReference type="EMBL" id="MBL0004635.1"/>
    </source>
</evidence>
<dbReference type="GO" id="GO:0000976">
    <property type="term" value="F:transcription cis-regulatory region binding"/>
    <property type="evidence" value="ECO:0007669"/>
    <property type="project" value="TreeGrafter"/>
</dbReference>
<dbReference type="GO" id="GO:0003700">
    <property type="term" value="F:DNA-binding transcription factor activity"/>
    <property type="evidence" value="ECO:0007669"/>
    <property type="project" value="TreeGrafter"/>
</dbReference>
<gene>
    <name evidence="5" type="ORF">IPF40_13390</name>
    <name evidence="6" type="ORF">IPI13_16265</name>
    <name evidence="7" type="ORF">IPP00_11805</name>
</gene>
<comment type="caution">
    <text evidence="6">The sequence shown here is derived from an EMBL/GenBank/DDBJ whole genome shotgun (WGS) entry which is preliminary data.</text>
</comment>
<evidence type="ECO:0000313" key="9">
    <source>
        <dbReference type="Proteomes" id="UP000726105"/>
    </source>
</evidence>
<dbReference type="Gene3D" id="3.40.50.2300">
    <property type="match status" value="2"/>
</dbReference>
<dbReference type="EMBL" id="JADJIB010000010">
    <property type="protein sequence ID" value="MBK7274635.1"/>
    <property type="molecule type" value="Genomic_DNA"/>
</dbReference>
<evidence type="ECO:0000256" key="1">
    <source>
        <dbReference type="ARBA" id="ARBA00023015"/>
    </source>
</evidence>
<dbReference type="AlphaFoldDB" id="A0A935IM20"/>
<dbReference type="CDD" id="cd06267">
    <property type="entry name" value="PBP1_LacI_sugar_binding-like"/>
    <property type="match status" value="1"/>
</dbReference>
<dbReference type="Proteomes" id="UP000886632">
    <property type="component" value="Unassembled WGS sequence"/>
</dbReference>
<dbReference type="CDD" id="cd01392">
    <property type="entry name" value="HTH_LacI"/>
    <property type="match status" value="1"/>
</dbReference>
<dbReference type="EMBL" id="JADKGK010000020">
    <property type="protein sequence ID" value="MBL0004635.1"/>
    <property type="molecule type" value="Genomic_DNA"/>
</dbReference>
<dbReference type="PANTHER" id="PTHR30146">
    <property type="entry name" value="LACI-RELATED TRANSCRIPTIONAL REPRESSOR"/>
    <property type="match status" value="1"/>
</dbReference>
<evidence type="ECO:0000256" key="3">
    <source>
        <dbReference type="ARBA" id="ARBA00023163"/>
    </source>
</evidence>
<evidence type="ECO:0000313" key="8">
    <source>
        <dbReference type="Proteomes" id="UP000718281"/>
    </source>
</evidence>
<dbReference type="Proteomes" id="UP000718281">
    <property type="component" value="Unassembled WGS sequence"/>
</dbReference>
<sequence>MQQPTIADVARAAGVSVATVSRALRGLDKVHPETRERVVQAAAQLDYIASPTASGLASGRSRLIGIITPFMARWFFTGIMSAIEKTLREHQHHILLMDLERSETSMSRLSLTQGMLFKRVDGLIVINVELQDAERDLVRRLGLPVVAVGSPFEDSPCVGIDDIGSAALAAEHLLALGHRKIAYVGRDYPEAAPRKTPIDRLEGFHQAMSRAGINTPPTWVLDSDWTAGDSRASAMALLSGPDRPTAVLAASDEMALGVWGAARQLGLEVPRDLSIVGIDDHELAPVFGLTTVRQDVAAQGVAAASTLLALLGLYDPSAIPDQTFPVELVIRGSTTAPAKP</sequence>
<organism evidence="6 9">
    <name type="scientific">Candidatus Phosphoribacter hodrii</name>
    <dbReference type="NCBI Taxonomy" id="2953743"/>
    <lineage>
        <taxon>Bacteria</taxon>
        <taxon>Bacillati</taxon>
        <taxon>Actinomycetota</taxon>
        <taxon>Actinomycetes</taxon>
        <taxon>Micrococcales</taxon>
        <taxon>Dermatophilaceae</taxon>
        <taxon>Candidatus Phosphoribacter</taxon>
    </lineage>
</organism>
<reference evidence="8 9" key="1">
    <citation type="submission" date="2020-10" db="EMBL/GenBank/DDBJ databases">
        <title>Connecting structure to function with the recovery of over 1000 high-quality activated sludge metagenome-assembled genomes encoding full-length rRNA genes using long-read sequencing.</title>
        <authorList>
            <person name="Singleton C.M."/>
            <person name="Petriglieri F."/>
            <person name="Kristensen J.M."/>
            <person name="Kirkegaard R.H."/>
            <person name="Michaelsen T.Y."/>
            <person name="Andersen M.H."/>
            <person name="Karst S.M."/>
            <person name="Dueholm M.S."/>
            <person name="Nielsen P.H."/>
            <person name="Albertsen M."/>
        </authorList>
    </citation>
    <scope>NUCLEOTIDE SEQUENCE [LARGE SCALE GENOMIC DNA]</scope>
    <source>
        <strain evidence="5">AalE_18-Q3-R2-46_BAT3C.188</strain>
        <strain evidence="6">Ega_18-Q3-R5-49_MAXAC.001</strain>
        <strain evidence="7">Ribe_18-Q3-R11-54_MAXAC.001</strain>
    </source>
</reference>
<keyword evidence="2 6" id="KW-0238">DNA-binding</keyword>
<dbReference type="PRINTS" id="PR00036">
    <property type="entry name" value="HTHLACI"/>
</dbReference>
<dbReference type="SUPFAM" id="SSF47413">
    <property type="entry name" value="lambda repressor-like DNA-binding domains"/>
    <property type="match status" value="1"/>
</dbReference>
<dbReference type="SUPFAM" id="SSF53822">
    <property type="entry name" value="Periplasmic binding protein-like I"/>
    <property type="match status" value="1"/>
</dbReference>
<evidence type="ECO:0000313" key="6">
    <source>
        <dbReference type="EMBL" id="MBK7274635.1"/>
    </source>
</evidence>